<sequence length="720" mass="77698">RYLMMGNGGTNEKGKAPVSADSASSRGISPPSGLTILEGNVDEDAFDSLLDMTLTFADLEDLHRSAGQGIPETVANPRGSLMNSNSFQNPQINMSSNTVNANLQGVSLLPDWNMSWGQQSLNQKHNAVSVGDISTFGGESNFASYNTNRESEPVHTRNNAGFNQSQSGIQGNFADGFLSLRLGGTEESVSESQVGSRDISKTLKEIASDELTMDWASEARGQTLDAGFMGFQSNNSGFSNQFCYENQMTSTNNEVGFNGSLNSWPGSSLQQNNMQHDKNIRPGDLDHLRDEKLKQAVSTELKMIHARKATGQSLTAGVMGFQSNTSGFSNRFSNVDGMNLTNNEVGVHSTINRGLEHTNLCTQELLVGILPSDKFSLYPFLAGQVISQNATPSQVHGVGSNMFSQRTAAPKVSWVESGPSSIDEPFPKRLGVEFNVRNSLQSNQRHLSPMGTTFHTTSTGQICQFPGKGLTRLTDHVLRPSAGRTDGAPVSYPINTLQPFFAHGQSHNVPIQLAKDPKGAPSVNASNVTGQLQKPDLHIRPPHKRSAVVPHPASPWVQRQKINHPTVNHSMRKPYIPVTTAQVHPNQTALVHPNQTAQVHPSIPVGSHTKPADPVAARIRPVIPRASIVRTRVPIANSPAASHITSKVPEATPKLSGYKCFLCKRDLALTSEGPVYQPTAPPPVAILPCGHSFHDQCLQNITPDDQAKDPPCIPCAIGEH</sequence>
<keyword evidence="5" id="KW-1185">Reference proteome</keyword>
<proteinExistence type="predicted"/>
<feature type="domain" description="RING-type" evidence="3">
    <location>
        <begin position="660"/>
        <end position="715"/>
    </location>
</feature>
<evidence type="ECO:0000256" key="1">
    <source>
        <dbReference type="PROSITE-ProRule" id="PRU00175"/>
    </source>
</evidence>
<evidence type="ECO:0000256" key="2">
    <source>
        <dbReference type="SAM" id="MobiDB-lite"/>
    </source>
</evidence>
<dbReference type="EMBL" id="JAMZMK010006884">
    <property type="protein sequence ID" value="KAI7746858.1"/>
    <property type="molecule type" value="Genomic_DNA"/>
</dbReference>
<dbReference type="GO" id="GO:0008270">
    <property type="term" value="F:zinc ion binding"/>
    <property type="evidence" value="ECO:0007669"/>
    <property type="project" value="UniProtKB-KW"/>
</dbReference>
<keyword evidence="1" id="KW-0863">Zinc-finger</keyword>
<dbReference type="PROSITE" id="PS50089">
    <property type="entry name" value="ZF_RING_2"/>
    <property type="match status" value="1"/>
</dbReference>
<feature type="region of interest" description="Disordered" evidence="2">
    <location>
        <begin position="1"/>
        <end position="32"/>
    </location>
</feature>
<comment type="caution">
    <text evidence="4">The sequence shown here is derived from an EMBL/GenBank/DDBJ whole genome shotgun (WGS) entry which is preliminary data.</text>
</comment>
<accession>A0AAD5CRI8</accession>
<feature type="compositionally biased region" description="Gly residues" evidence="2">
    <location>
        <begin position="1"/>
        <end position="11"/>
    </location>
</feature>
<dbReference type="InterPro" id="IPR001841">
    <property type="entry name" value="Znf_RING"/>
</dbReference>
<name>A0AAD5CRI8_AMBAR</name>
<evidence type="ECO:0000313" key="4">
    <source>
        <dbReference type="EMBL" id="KAI7746858.1"/>
    </source>
</evidence>
<dbReference type="PANTHER" id="PTHR31150:SF19">
    <property type="entry name" value="RING-TYPE DOMAIN-CONTAINING PROTEIN"/>
    <property type="match status" value="1"/>
</dbReference>
<reference evidence="4" key="1">
    <citation type="submission" date="2022-06" db="EMBL/GenBank/DDBJ databases">
        <title>Uncovering the hologenomic basis of an extraordinary plant invasion.</title>
        <authorList>
            <person name="Bieker V.C."/>
            <person name="Martin M.D."/>
            <person name="Gilbert T."/>
            <person name="Hodgins K."/>
            <person name="Battlay P."/>
            <person name="Petersen B."/>
            <person name="Wilson J."/>
        </authorList>
    </citation>
    <scope>NUCLEOTIDE SEQUENCE</scope>
    <source>
        <strain evidence="4">AA19_3_7</strain>
        <tissue evidence="4">Leaf</tissue>
    </source>
</reference>
<feature type="non-terminal residue" evidence="4">
    <location>
        <position position="1"/>
    </location>
</feature>
<gene>
    <name evidence="4" type="ORF">M8C21_016315</name>
</gene>
<organism evidence="4 5">
    <name type="scientific">Ambrosia artemisiifolia</name>
    <name type="common">Common ragweed</name>
    <dbReference type="NCBI Taxonomy" id="4212"/>
    <lineage>
        <taxon>Eukaryota</taxon>
        <taxon>Viridiplantae</taxon>
        <taxon>Streptophyta</taxon>
        <taxon>Embryophyta</taxon>
        <taxon>Tracheophyta</taxon>
        <taxon>Spermatophyta</taxon>
        <taxon>Magnoliopsida</taxon>
        <taxon>eudicotyledons</taxon>
        <taxon>Gunneridae</taxon>
        <taxon>Pentapetalae</taxon>
        <taxon>asterids</taxon>
        <taxon>campanulids</taxon>
        <taxon>Asterales</taxon>
        <taxon>Asteraceae</taxon>
        <taxon>Asteroideae</taxon>
        <taxon>Heliantheae alliance</taxon>
        <taxon>Heliantheae</taxon>
        <taxon>Ambrosia</taxon>
    </lineage>
</organism>
<evidence type="ECO:0000259" key="3">
    <source>
        <dbReference type="PROSITE" id="PS50089"/>
    </source>
</evidence>
<dbReference type="PANTHER" id="PTHR31150">
    <property type="entry name" value="EXPRESSED PROTEIN"/>
    <property type="match status" value="1"/>
</dbReference>
<keyword evidence="1" id="KW-0479">Metal-binding</keyword>
<dbReference type="Proteomes" id="UP001206925">
    <property type="component" value="Unassembled WGS sequence"/>
</dbReference>
<dbReference type="AlphaFoldDB" id="A0AAD5CRI8"/>
<evidence type="ECO:0000313" key="5">
    <source>
        <dbReference type="Proteomes" id="UP001206925"/>
    </source>
</evidence>
<keyword evidence="1" id="KW-0862">Zinc</keyword>
<protein>
    <recommendedName>
        <fullName evidence="3">RING-type domain-containing protein</fullName>
    </recommendedName>
</protein>
<dbReference type="SUPFAM" id="SSF57850">
    <property type="entry name" value="RING/U-box"/>
    <property type="match status" value="1"/>
</dbReference>